<dbReference type="OMA" id="HAVIHEC"/>
<dbReference type="Gene3D" id="1.10.630.10">
    <property type="entry name" value="Cytochrome P450"/>
    <property type="match status" value="1"/>
</dbReference>
<comment type="cofactor">
    <cofactor evidence="6">
        <name>heme</name>
        <dbReference type="ChEBI" id="CHEBI:30413"/>
    </cofactor>
</comment>
<dbReference type="GO" id="GO:0005506">
    <property type="term" value="F:iron ion binding"/>
    <property type="evidence" value="ECO:0007669"/>
    <property type="project" value="InterPro"/>
</dbReference>
<keyword evidence="2 6" id="KW-0479">Metal-binding</keyword>
<accession>A0A1Y2LUY6</accession>
<evidence type="ECO:0000256" key="1">
    <source>
        <dbReference type="ARBA" id="ARBA00010617"/>
    </source>
</evidence>
<keyword evidence="5" id="KW-0503">Monooxygenase</keyword>
<dbReference type="STRING" id="105696.A0A1Y2LUY6"/>
<comment type="similarity">
    <text evidence="1">Belongs to the cytochrome P450 family.</text>
</comment>
<keyword evidence="3" id="KW-0560">Oxidoreductase</keyword>
<evidence type="ECO:0000313" key="8">
    <source>
        <dbReference type="Proteomes" id="UP000193240"/>
    </source>
</evidence>
<keyword evidence="4 6" id="KW-0408">Iron</keyword>
<evidence type="ECO:0008006" key="9">
    <source>
        <dbReference type="Google" id="ProtNLM"/>
    </source>
</evidence>
<dbReference type="Pfam" id="PF00067">
    <property type="entry name" value="p450"/>
    <property type="match status" value="1"/>
</dbReference>
<dbReference type="Proteomes" id="UP000193240">
    <property type="component" value="Unassembled WGS sequence"/>
</dbReference>
<dbReference type="PRINTS" id="PR00463">
    <property type="entry name" value="EP450I"/>
</dbReference>
<gene>
    <name evidence="7" type="ORF">B5807_07570</name>
</gene>
<organism evidence="7 8">
    <name type="scientific">Epicoccum nigrum</name>
    <name type="common">Soil fungus</name>
    <name type="synonym">Epicoccum purpurascens</name>
    <dbReference type="NCBI Taxonomy" id="105696"/>
    <lineage>
        <taxon>Eukaryota</taxon>
        <taxon>Fungi</taxon>
        <taxon>Dikarya</taxon>
        <taxon>Ascomycota</taxon>
        <taxon>Pezizomycotina</taxon>
        <taxon>Dothideomycetes</taxon>
        <taxon>Pleosporomycetidae</taxon>
        <taxon>Pleosporales</taxon>
        <taxon>Pleosporineae</taxon>
        <taxon>Didymellaceae</taxon>
        <taxon>Epicoccum</taxon>
    </lineage>
</organism>
<reference evidence="7 8" key="1">
    <citation type="journal article" date="2017" name="Genome Announc.">
        <title>Genome sequence of the saprophytic ascomycete Epicoccum nigrum ICMP 19927 strain isolated from New Zealand.</title>
        <authorList>
            <person name="Fokin M."/>
            <person name="Fleetwood D."/>
            <person name="Weir B.S."/>
            <person name="Villas-Boas S.G."/>
        </authorList>
    </citation>
    <scope>NUCLEOTIDE SEQUENCE [LARGE SCALE GENOMIC DNA]</scope>
    <source>
        <strain evidence="7 8">ICMP 19927</strain>
    </source>
</reference>
<dbReference type="EMBL" id="KZ107848">
    <property type="protein sequence ID" value="OSS47379.1"/>
    <property type="molecule type" value="Genomic_DNA"/>
</dbReference>
<dbReference type="GO" id="GO:0004497">
    <property type="term" value="F:monooxygenase activity"/>
    <property type="evidence" value="ECO:0007669"/>
    <property type="project" value="UniProtKB-KW"/>
</dbReference>
<dbReference type="AlphaFoldDB" id="A0A1Y2LUY6"/>
<evidence type="ECO:0000313" key="7">
    <source>
        <dbReference type="EMBL" id="OSS47379.1"/>
    </source>
</evidence>
<evidence type="ECO:0000256" key="5">
    <source>
        <dbReference type="ARBA" id="ARBA00023033"/>
    </source>
</evidence>
<keyword evidence="8" id="KW-1185">Reference proteome</keyword>
<dbReference type="GO" id="GO:0020037">
    <property type="term" value="F:heme binding"/>
    <property type="evidence" value="ECO:0007669"/>
    <property type="project" value="InterPro"/>
</dbReference>
<proteinExistence type="inferred from homology"/>
<protein>
    <recommendedName>
        <fullName evidence="9">Cytochrome P450</fullName>
    </recommendedName>
</protein>
<sequence>MVLFPSVAKAAQAEIDRVCGTRLPALSDDLPYIRSCIKESLRWMPTAILGIPHAVTREDEYMGYTIPKDASVLLNVWTIHNNPRRFPNPRDFDPDRYSGDTQTAIESANNNDPSLRDHFTFGAGRRFCQGTHVAERSLFLGIARLLWAFDIEQAVDAQGRPVWPDASELTEGGLVQPKSFPARIKPRSQEKADAVRREWEAMQGLLDGEGQWKTLPEEVARKGVRADARV</sequence>
<evidence type="ECO:0000256" key="6">
    <source>
        <dbReference type="PIRSR" id="PIRSR602401-1"/>
    </source>
</evidence>
<dbReference type="GO" id="GO:0016705">
    <property type="term" value="F:oxidoreductase activity, acting on paired donors, with incorporation or reduction of molecular oxygen"/>
    <property type="evidence" value="ECO:0007669"/>
    <property type="project" value="InterPro"/>
</dbReference>
<dbReference type="InterPro" id="IPR001128">
    <property type="entry name" value="Cyt_P450"/>
</dbReference>
<keyword evidence="6" id="KW-0349">Heme</keyword>
<dbReference type="PANTHER" id="PTHR46300">
    <property type="entry name" value="P450, PUTATIVE (EUROFUNG)-RELATED-RELATED"/>
    <property type="match status" value="1"/>
</dbReference>
<name>A0A1Y2LUY6_EPING</name>
<dbReference type="SUPFAM" id="SSF48264">
    <property type="entry name" value="Cytochrome P450"/>
    <property type="match status" value="1"/>
</dbReference>
<dbReference type="InterPro" id="IPR002401">
    <property type="entry name" value="Cyt_P450_E_grp-I"/>
</dbReference>
<evidence type="ECO:0000256" key="2">
    <source>
        <dbReference type="ARBA" id="ARBA00022723"/>
    </source>
</evidence>
<dbReference type="InterPro" id="IPR036396">
    <property type="entry name" value="Cyt_P450_sf"/>
</dbReference>
<dbReference type="PRINTS" id="PR00385">
    <property type="entry name" value="P450"/>
</dbReference>
<evidence type="ECO:0000256" key="4">
    <source>
        <dbReference type="ARBA" id="ARBA00023004"/>
    </source>
</evidence>
<feature type="binding site" description="axial binding residue" evidence="6">
    <location>
        <position position="128"/>
    </location>
    <ligand>
        <name>heme</name>
        <dbReference type="ChEBI" id="CHEBI:30413"/>
    </ligand>
    <ligandPart>
        <name>Fe</name>
        <dbReference type="ChEBI" id="CHEBI:18248"/>
    </ligandPart>
</feature>
<dbReference type="InParanoid" id="A0A1Y2LUY6"/>
<dbReference type="InterPro" id="IPR050364">
    <property type="entry name" value="Cytochrome_P450_fung"/>
</dbReference>
<evidence type="ECO:0000256" key="3">
    <source>
        <dbReference type="ARBA" id="ARBA00023002"/>
    </source>
</evidence>
<dbReference type="PANTHER" id="PTHR46300:SF2">
    <property type="entry name" value="CYTOCHROME P450 MONOOXYGENASE ALNH-RELATED"/>
    <property type="match status" value="1"/>
</dbReference>